<evidence type="ECO:0000313" key="2">
    <source>
        <dbReference type="EMBL" id="KLU85072.1"/>
    </source>
</evidence>
<reference evidence="3" key="5">
    <citation type="submission" date="2015-06" db="UniProtKB">
        <authorList>
            <consortium name="EnsemblFungi"/>
        </authorList>
    </citation>
    <scope>IDENTIFICATION</scope>
    <source>
        <strain evidence="3">ATCC 64411</strain>
    </source>
</reference>
<reference evidence="2" key="3">
    <citation type="submission" date="2011-03" db="EMBL/GenBank/DDBJ databases">
        <title>Annotation of Magnaporthe poae ATCC 64411.</title>
        <authorList>
            <person name="Ma L.-J."/>
            <person name="Dead R."/>
            <person name="Young S.K."/>
            <person name="Zeng Q."/>
            <person name="Gargeya S."/>
            <person name="Fitzgerald M."/>
            <person name="Haas B."/>
            <person name="Abouelleil A."/>
            <person name="Alvarado L."/>
            <person name="Arachchi H.M."/>
            <person name="Berlin A."/>
            <person name="Brown A."/>
            <person name="Chapman S.B."/>
            <person name="Chen Z."/>
            <person name="Dunbar C."/>
            <person name="Freedman E."/>
            <person name="Gearin G."/>
            <person name="Gellesch M."/>
            <person name="Goldberg J."/>
            <person name="Griggs A."/>
            <person name="Gujja S."/>
            <person name="Heiman D."/>
            <person name="Howarth C."/>
            <person name="Larson L."/>
            <person name="Lui A."/>
            <person name="MacDonald P.J.P."/>
            <person name="Mehta T."/>
            <person name="Montmayeur A."/>
            <person name="Murphy C."/>
            <person name="Neiman D."/>
            <person name="Pearson M."/>
            <person name="Priest M."/>
            <person name="Roberts A."/>
            <person name="Saif S."/>
            <person name="Shea T."/>
            <person name="Shenoy N."/>
            <person name="Sisk P."/>
            <person name="Stolte C."/>
            <person name="Sykes S."/>
            <person name="Yandava C."/>
            <person name="Wortman J."/>
            <person name="Nusbaum C."/>
            <person name="Birren B."/>
        </authorList>
    </citation>
    <scope>NUCLEOTIDE SEQUENCE</scope>
    <source>
        <strain evidence="2">ATCC 64411</strain>
    </source>
</reference>
<name>A0A0C4DVU1_MAGP6</name>
<evidence type="ECO:0000313" key="3">
    <source>
        <dbReference type="EnsemblFungi" id="MAPG_04104T0"/>
    </source>
</evidence>
<protein>
    <submittedName>
        <fullName evidence="2 3">Uncharacterized protein</fullName>
    </submittedName>
</protein>
<gene>
    <name evidence="2" type="ORF">MAPG_04104</name>
</gene>
<keyword evidence="4" id="KW-1185">Reference proteome</keyword>
<feature type="region of interest" description="Disordered" evidence="1">
    <location>
        <begin position="75"/>
        <end position="99"/>
    </location>
</feature>
<organism evidence="3 4">
    <name type="scientific">Magnaporthiopsis poae (strain ATCC 64411 / 73-15)</name>
    <name type="common">Kentucky bluegrass fungus</name>
    <name type="synonym">Magnaporthe poae</name>
    <dbReference type="NCBI Taxonomy" id="644358"/>
    <lineage>
        <taxon>Eukaryota</taxon>
        <taxon>Fungi</taxon>
        <taxon>Dikarya</taxon>
        <taxon>Ascomycota</taxon>
        <taxon>Pezizomycotina</taxon>
        <taxon>Sordariomycetes</taxon>
        <taxon>Sordariomycetidae</taxon>
        <taxon>Magnaporthales</taxon>
        <taxon>Magnaporthaceae</taxon>
        <taxon>Magnaporthiopsis</taxon>
    </lineage>
</organism>
<reference evidence="2" key="1">
    <citation type="submission" date="2010-05" db="EMBL/GenBank/DDBJ databases">
        <title>The Genome Sequence of Magnaporthe poae strain ATCC 64411.</title>
        <authorList>
            <consortium name="The Broad Institute Genome Sequencing Platform"/>
            <consortium name="Broad Institute Genome Sequencing Center for Infectious Disease"/>
            <person name="Ma L.-J."/>
            <person name="Dead R."/>
            <person name="Young S."/>
            <person name="Zeng Q."/>
            <person name="Koehrsen M."/>
            <person name="Alvarado L."/>
            <person name="Berlin A."/>
            <person name="Chapman S.B."/>
            <person name="Chen Z."/>
            <person name="Freedman E."/>
            <person name="Gellesch M."/>
            <person name="Goldberg J."/>
            <person name="Griggs A."/>
            <person name="Gujja S."/>
            <person name="Heilman E.R."/>
            <person name="Heiman D."/>
            <person name="Hepburn T."/>
            <person name="Howarth C."/>
            <person name="Jen D."/>
            <person name="Larson L."/>
            <person name="Mehta T."/>
            <person name="Neiman D."/>
            <person name="Pearson M."/>
            <person name="Roberts A."/>
            <person name="Saif S."/>
            <person name="Shea T."/>
            <person name="Shenoy N."/>
            <person name="Sisk P."/>
            <person name="Stolte C."/>
            <person name="Sykes S."/>
            <person name="Walk T."/>
            <person name="White J."/>
            <person name="Yandava C."/>
            <person name="Haas B."/>
            <person name="Nusbaum C."/>
            <person name="Birren B."/>
        </authorList>
    </citation>
    <scope>NUCLEOTIDE SEQUENCE</scope>
    <source>
        <strain evidence="2">ATCC 64411</strain>
    </source>
</reference>
<evidence type="ECO:0000256" key="1">
    <source>
        <dbReference type="SAM" id="MobiDB-lite"/>
    </source>
</evidence>
<dbReference type="EMBL" id="GL876968">
    <property type="protein sequence ID" value="KLU85072.1"/>
    <property type="molecule type" value="Genomic_DNA"/>
</dbReference>
<reference evidence="4" key="2">
    <citation type="submission" date="2010-05" db="EMBL/GenBank/DDBJ databases">
        <title>The genome sequence of Magnaporthe poae strain ATCC 64411.</title>
        <authorList>
            <person name="Ma L.-J."/>
            <person name="Dead R."/>
            <person name="Young S."/>
            <person name="Zeng Q."/>
            <person name="Koehrsen M."/>
            <person name="Alvarado L."/>
            <person name="Berlin A."/>
            <person name="Chapman S.B."/>
            <person name="Chen Z."/>
            <person name="Freedman E."/>
            <person name="Gellesch M."/>
            <person name="Goldberg J."/>
            <person name="Griggs A."/>
            <person name="Gujja S."/>
            <person name="Heilman E.R."/>
            <person name="Heiman D."/>
            <person name="Hepburn T."/>
            <person name="Howarth C."/>
            <person name="Jen D."/>
            <person name="Larson L."/>
            <person name="Mehta T."/>
            <person name="Neiman D."/>
            <person name="Pearson M."/>
            <person name="Roberts A."/>
            <person name="Saif S."/>
            <person name="Shea T."/>
            <person name="Shenoy N."/>
            <person name="Sisk P."/>
            <person name="Stolte C."/>
            <person name="Sykes S."/>
            <person name="Walk T."/>
            <person name="White J."/>
            <person name="Yandava C."/>
            <person name="Haas B."/>
            <person name="Nusbaum C."/>
            <person name="Birren B."/>
        </authorList>
    </citation>
    <scope>NUCLEOTIDE SEQUENCE [LARGE SCALE GENOMIC DNA]</scope>
    <source>
        <strain evidence="4">ATCC 64411 / 73-15</strain>
    </source>
</reference>
<accession>A0A0C4DVU1</accession>
<dbReference type="VEuPathDB" id="FungiDB:MAPG_04104"/>
<sequence>MPGRPARLNAAGYAYRKRDRGFPCSPSWFSFPDRENSGSLAAESPCFTARDGRGHRRWGKNPSIITKTCMRRRVRAKRSAPSIIPEKSTGGLPSGGGVVRPSTQPCLLGRGGEKHSEVCRYPAVRSLQEAEMYRPRKRRPSEMVPWKKNLTSEIRAVFALPPNLHSPAMPTVVRNRAGELIGRARSLTIKMHLSSASLA</sequence>
<reference evidence="3" key="4">
    <citation type="journal article" date="2015" name="G3 (Bethesda)">
        <title>Genome sequences of three phytopathogenic species of the Magnaporthaceae family of fungi.</title>
        <authorList>
            <person name="Okagaki L.H."/>
            <person name="Nunes C.C."/>
            <person name="Sailsbery J."/>
            <person name="Clay B."/>
            <person name="Brown D."/>
            <person name="John T."/>
            <person name="Oh Y."/>
            <person name="Young N."/>
            <person name="Fitzgerald M."/>
            <person name="Haas B.J."/>
            <person name="Zeng Q."/>
            <person name="Young S."/>
            <person name="Adiconis X."/>
            <person name="Fan L."/>
            <person name="Levin J.Z."/>
            <person name="Mitchell T.K."/>
            <person name="Okubara P.A."/>
            <person name="Farman M.L."/>
            <person name="Kohn L.M."/>
            <person name="Birren B."/>
            <person name="Ma L.-J."/>
            <person name="Dean R.A."/>
        </authorList>
    </citation>
    <scope>NUCLEOTIDE SEQUENCE</scope>
    <source>
        <strain evidence="3">ATCC 64411 / 73-15</strain>
    </source>
</reference>
<dbReference type="EnsemblFungi" id="MAPG_04104T0">
    <property type="protein sequence ID" value="MAPG_04104T0"/>
    <property type="gene ID" value="MAPG_04104"/>
</dbReference>
<dbReference type="AlphaFoldDB" id="A0A0C4DVU1"/>
<dbReference type="Proteomes" id="UP000011715">
    <property type="component" value="Unassembled WGS sequence"/>
</dbReference>
<dbReference type="EMBL" id="ADBL01000969">
    <property type="status" value="NOT_ANNOTATED_CDS"/>
    <property type="molecule type" value="Genomic_DNA"/>
</dbReference>
<evidence type="ECO:0000313" key="4">
    <source>
        <dbReference type="Proteomes" id="UP000011715"/>
    </source>
</evidence>
<proteinExistence type="predicted"/>